<feature type="domain" description="Histidine kinase/HSP90-like ATPase" evidence="11">
    <location>
        <begin position="292"/>
        <end position="416"/>
    </location>
</feature>
<reference evidence="13 14" key="1">
    <citation type="submission" date="2018-03" db="EMBL/GenBank/DDBJ databases">
        <title>Genomic Encyclopedia of Archaeal and Bacterial Type Strains, Phase II (KMG-II): from individual species to whole genera.</title>
        <authorList>
            <person name="Goeker M."/>
        </authorList>
    </citation>
    <scope>NUCLEOTIDE SEQUENCE [LARGE SCALE GENOMIC DNA]</scope>
    <source>
        <strain evidence="13 14">DSM 43146</strain>
    </source>
</reference>
<keyword evidence="7" id="KW-0067">ATP-binding</keyword>
<accession>A0A2T0K1T4</accession>
<feature type="transmembrane region" description="Helical" evidence="10">
    <location>
        <begin position="43"/>
        <end position="60"/>
    </location>
</feature>
<dbReference type="Pfam" id="PF02518">
    <property type="entry name" value="HATPase_c"/>
    <property type="match status" value="1"/>
</dbReference>
<feature type="transmembrane region" description="Helical" evidence="10">
    <location>
        <begin position="113"/>
        <end position="130"/>
    </location>
</feature>
<evidence type="ECO:0000256" key="6">
    <source>
        <dbReference type="ARBA" id="ARBA00022777"/>
    </source>
</evidence>
<feature type="region of interest" description="Disordered" evidence="9">
    <location>
        <begin position="331"/>
        <end position="385"/>
    </location>
</feature>
<feature type="domain" description="Signal transduction histidine kinase subgroup 3 dimerisation and phosphoacceptor" evidence="12">
    <location>
        <begin position="187"/>
        <end position="254"/>
    </location>
</feature>
<feature type="transmembrane region" description="Helical" evidence="10">
    <location>
        <begin position="67"/>
        <end position="83"/>
    </location>
</feature>
<comment type="caution">
    <text evidence="13">The sequence shown here is derived from an EMBL/GenBank/DDBJ whole genome shotgun (WGS) entry which is preliminary data.</text>
</comment>
<dbReference type="PANTHER" id="PTHR24421:SF10">
    <property type="entry name" value="NITRATE_NITRITE SENSOR PROTEIN NARQ"/>
    <property type="match status" value="1"/>
</dbReference>
<dbReference type="GO" id="GO:0016020">
    <property type="term" value="C:membrane"/>
    <property type="evidence" value="ECO:0007669"/>
    <property type="project" value="InterPro"/>
</dbReference>
<evidence type="ECO:0000256" key="1">
    <source>
        <dbReference type="ARBA" id="ARBA00000085"/>
    </source>
</evidence>
<evidence type="ECO:0000256" key="3">
    <source>
        <dbReference type="ARBA" id="ARBA00022553"/>
    </source>
</evidence>
<feature type="region of interest" description="Disordered" evidence="9">
    <location>
        <begin position="398"/>
        <end position="417"/>
    </location>
</feature>
<evidence type="ECO:0000313" key="13">
    <source>
        <dbReference type="EMBL" id="PRX16744.1"/>
    </source>
</evidence>
<gene>
    <name evidence="13" type="ORF">CLV67_11875</name>
</gene>
<sequence>MTLRDTLRLIRADDPETGRLVRLVLTVLMLWAFLTAGPASPGVRPVLAAALACWSVFLLADGRWPRVARAGLALAALLPATIAGRPDDAHSLLYLYAALFTFVLLPHTPMREILALTAAVLVALLAALWLSGRGPAAMLTQPALIAVLVLFSLHRREHRLRAEQTALLLEQTSHTQRAQARAAALDERARIARELHDVLAHSLGALGVQLEVAEAQLTERGDVAGAADRIRRARRLAAEGMAEARSAVAALRADVPPLPEALAALASSYRADHGTSITLSTDGAGRRLSPGAEVALLRIAREALTNAVRHAPGATVALTLDYNPARVRLTVTNPLPDKPQPSGGMDASSAVSSSTGPGGNDSGGGSSGGSSGSGGSGSGGSGAHGLIGVRERVALAGGTMEAGPADGEWRVIVEVPE</sequence>
<evidence type="ECO:0000313" key="14">
    <source>
        <dbReference type="Proteomes" id="UP000239415"/>
    </source>
</evidence>
<dbReference type="Gene3D" id="1.20.5.1930">
    <property type="match status" value="1"/>
</dbReference>
<keyword evidence="10" id="KW-0812">Transmembrane</keyword>
<evidence type="ECO:0000256" key="5">
    <source>
        <dbReference type="ARBA" id="ARBA00022741"/>
    </source>
</evidence>
<evidence type="ECO:0000256" key="2">
    <source>
        <dbReference type="ARBA" id="ARBA00012438"/>
    </source>
</evidence>
<comment type="catalytic activity">
    <reaction evidence="1">
        <text>ATP + protein L-histidine = ADP + protein N-phospho-L-histidine.</text>
        <dbReference type="EC" id="2.7.13.3"/>
    </reaction>
</comment>
<keyword evidence="10" id="KW-0472">Membrane</keyword>
<keyword evidence="5" id="KW-0547">Nucleotide-binding</keyword>
<dbReference type="Pfam" id="PF07730">
    <property type="entry name" value="HisKA_3"/>
    <property type="match status" value="1"/>
</dbReference>
<evidence type="ECO:0000259" key="11">
    <source>
        <dbReference type="Pfam" id="PF02518"/>
    </source>
</evidence>
<keyword evidence="8" id="KW-0902">Two-component regulatory system</keyword>
<keyword evidence="3" id="KW-0597">Phosphoprotein</keyword>
<organism evidence="13 14">
    <name type="scientific">Actinoplanes italicus</name>
    <dbReference type="NCBI Taxonomy" id="113567"/>
    <lineage>
        <taxon>Bacteria</taxon>
        <taxon>Bacillati</taxon>
        <taxon>Actinomycetota</taxon>
        <taxon>Actinomycetes</taxon>
        <taxon>Micromonosporales</taxon>
        <taxon>Micromonosporaceae</taxon>
        <taxon>Actinoplanes</taxon>
    </lineage>
</organism>
<feature type="transmembrane region" description="Helical" evidence="10">
    <location>
        <begin position="20"/>
        <end position="37"/>
    </location>
</feature>
<evidence type="ECO:0000259" key="12">
    <source>
        <dbReference type="Pfam" id="PF07730"/>
    </source>
</evidence>
<evidence type="ECO:0000256" key="9">
    <source>
        <dbReference type="SAM" id="MobiDB-lite"/>
    </source>
</evidence>
<keyword evidence="6 13" id="KW-0418">Kinase</keyword>
<dbReference type="CDD" id="cd16917">
    <property type="entry name" value="HATPase_UhpB-NarQ-NarX-like"/>
    <property type="match status" value="1"/>
</dbReference>
<dbReference type="GO" id="GO:0005524">
    <property type="term" value="F:ATP binding"/>
    <property type="evidence" value="ECO:0007669"/>
    <property type="project" value="UniProtKB-KW"/>
</dbReference>
<evidence type="ECO:0000256" key="7">
    <source>
        <dbReference type="ARBA" id="ARBA00022840"/>
    </source>
</evidence>
<dbReference type="GO" id="GO:0000155">
    <property type="term" value="F:phosphorelay sensor kinase activity"/>
    <property type="evidence" value="ECO:0007669"/>
    <property type="project" value="InterPro"/>
</dbReference>
<dbReference type="GO" id="GO:0046983">
    <property type="term" value="F:protein dimerization activity"/>
    <property type="evidence" value="ECO:0007669"/>
    <property type="project" value="InterPro"/>
</dbReference>
<feature type="transmembrane region" description="Helical" evidence="10">
    <location>
        <begin position="89"/>
        <end position="106"/>
    </location>
</feature>
<dbReference type="InterPro" id="IPR011712">
    <property type="entry name" value="Sig_transdc_His_kin_sub3_dim/P"/>
</dbReference>
<keyword evidence="4" id="KW-0808">Transferase</keyword>
<dbReference type="InterPro" id="IPR050482">
    <property type="entry name" value="Sensor_HK_TwoCompSys"/>
</dbReference>
<proteinExistence type="predicted"/>
<feature type="compositionally biased region" description="Gly residues" evidence="9">
    <location>
        <begin position="356"/>
        <end position="385"/>
    </location>
</feature>
<feature type="transmembrane region" description="Helical" evidence="10">
    <location>
        <begin position="136"/>
        <end position="153"/>
    </location>
</feature>
<dbReference type="EMBL" id="PVMZ01000018">
    <property type="protein sequence ID" value="PRX16744.1"/>
    <property type="molecule type" value="Genomic_DNA"/>
</dbReference>
<dbReference type="AlphaFoldDB" id="A0A2T0K1T4"/>
<dbReference type="SUPFAM" id="SSF55874">
    <property type="entry name" value="ATPase domain of HSP90 chaperone/DNA topoisomerase II/histidine kinase"/>
    <property type="match status" value="1"/>
</dbReference>
<dbReference type="EC" id="2.7.13.3" evidence="2"/>
<dbReference type="RefSeq" id="WP_203737162.1">
    <property type="nucleotide sequence ID" value="NZ_BOMO01000065.1"/>
</dbReference>
<evidence type="ECO:0000256" key="10">
    <source>
        <dbReference type="SAM" id="Phobius"/>
    </source>
</evidence>
<dbReference type="InterPro" id="IPR003594">
    <property type="entry name" value="HATPase_dom"/>
</dbReference>
<dbReference type="PANTHER" id="PTHR24421">
    <property type="entry name" value="NITRATE/NITRITE SENSOR PROTEIN NARX-RELATED"/>
    <property type="match status" value="1"/>
</dbReference>
<evidence type="ECO:0000256" key="8">
    <source>
        <dbReference type="ARBA" id="ARBA00023012"/>
    </source>
</evidence>
<name>A0A2T0K1T4_9ACTN</name>
<protein>
    <recommendedName>
        <fullName evidence="2">histidine kinase</fullName>
        <ecNumber evidence="2">2.7.13.3</ecNumber>
    </recommendedName>
</protein>
<evidence type="ECO:0000256" key="4">
    <source>
        <dbReference type="ARBA" id="ARBA00022679"/>
    </source>
</evidence>
<dbReference type="Proteomes" id="UP000239415">
    <property type="component" value="Unassembled WGS sequence"/>
</dbReference>
<keyword evidence="14" id="KW-1185">Reference proteome</keyword>
<keyword evidence="10" id="KW-1133">Transmembrane helix</keyword>
<dbReference type="Gene3D" id="3.30.565.10">
    <property type="entry name" value="Histidine kinase-like ATPase, C-terminal domain"/>
    <property type="match status" value="1"/>
</dbReference>
<dbReference type="InterPro" id="IPR036890">
    <property type="entry name" value="HATPase_C_sf"/>
</dbReference>